<comment type="caution">
    <text evidence="4">The sequence shown here is derived from an EMBL/GenBank/DDBJ whole genome shotgun (WGS) entry which is preliminary data.</text>
</comment>
<dbReference type="PANTHER" id="PTHR43877">
    <property type="entry name" value="AMINOALKYLPHOSPHONATE N-ACETYLTRANSFERASE-RELATED-RELATED"/>
    <property type="match status" value="1"/>
</dbReference>
<evidence type="ECO:0000313" key="5">
    <source>
        <dbReference type="Proteomes" id="UP000599312"/>
    </source>
</evidence>
<dbReference type="PROSITE" id="PS51186">
    <property type="entry name" value="GNAT"/>
    <property type="match status" value="1"/>
</dbReference>
<dbReference type="CDD" id="cd04301">
    <property type="entry name" value="NAT_SF"/>
    <property type="match status" value="1"/>
</dbReference>
<evidence type="ECO:0000313" key="4">
    <source>
        <dbReference type="EMBL" id="MBF9234783.1"/>
    </source>
</evidence>
<organism evidence="4 5">
    <name type="scientific">Microvirga alba</name>
    <dbReference type="NCBI Taxonomy" id="2791025"/>
    <lineage>
        <taxon>Bacteria</taxon>
        <taxon>Pseudomonadati</taxon>
        <taxon>Pseudomonadota</taxon>
        <taxon>Alphaproteobacteria</taxon>
        <taxon>Hyphomicrobiales</taxon>
        <taxon>Methylobacteriaceae</taxon>
        <taxon>Microvirga</taxon>
    </lineage>
</organism>
<reference evidence="4" key="1">
    <citation type="submission" date="2020-11" db="EMBL/GenBank/DDBJ databases">
        <authorList>
            <person name="Kim M.K."/>
        </authorList>
    </citation>
    <scope>NUCLEOTIDE SEQUENCE</scope>
    <source>
        <strain evidence="4">BT350</strain>
    </source>
</reference>
<dbReference type="Pfam" id="PF00583">
    <property type="entry name" value="Acetyltransf_1"/>
    <property type="match status" value="1"/>
</dbReference>
<dbReference type="EMBL" id="JADQDO010000008">
    <property type="protein sequence ID" value="MBF9234783.1"/>
    <property type="molecule type" value="Genomic_DNA"/>
</dbReference>
<keyword evidence="1" id="KW-0808">Transferase</keyword>
<keyword evidence="2" id="KW-0012">Acyltransferase</keyword>
<dbReference type="GO" id="GO:0016747">
    <property type="term" value="F:acyltransferase activity, transferring groups other than amino-acyl groups"/>
    <property type="evidence" value="ECO:0007669"/>
    <property type="project" value="InterPro"/>
</dbReference>
<proteinExistence type="predicted"/>
<dbReference type="SUPFAM" id="SSF55729">
    <property type="entry name" value="Acyl-CoA N-acyltransferases (Nat)"/>
    <property type="match status" value="1"/>
</dbReference>
<sequence>MAITLRTARPSDRVAVVELIHQLNIFEADLTGDRRRDYGGAEGYYDELMQRLANRQGRIVLAEEDGIVVGAMGFSRDQDAAYVTDDVRCHGTVTDLVVHEQWRSRGIGQMLLQEAERLTREAGLKRLHIGVLTANERAERTYQAFGFEPYVTLMVKEL</sequence>
<evidence type="ECO:0000256" key="1">
    <source>
        <dbReference type="ARBA" id="ARBA00022679"/>
    </source>
</evidence>
<name>A0A931BU60_9HYPH</name>
<dbReference type="InterPro" id="IPR000182">
    <property type="entry name" value="GNAT_dom"/>
</dbReference>
<evidence type="ECO:0000259" key="3">
    <source>
        <dbReference type="PROSITE" id="PS51186"/>
    </source>
</evidence>
<dbReference type="Proteomes" id="UP000599312">
    <property type="component" value="Unassembled WGS sequence"/>
</dbReference>
<dbReference type="InterPro" id="IPR050832">
    <property type="entry name" value="Bact_Acetyltransf"/>
</dbReference>
<dbReference type="InterPro" id="IPR016181">
    <property type="entry name" value="Acyl_CoA_acyltransferase"/>
</dbReference>
<dbReference type="AlphaFoldDB" id="A0A931BU60"/>
<keyword evidence="5" id="KW-1185">Reference proteome</keyword>
<dbReference type="RefSeq" id="WP_196272770.1">
    <property type="nucleotide sequence ID" value="NZ_JADQDO010000008.1"/>
</dbReference>
<accession>A0A931BU60</accession>
<protein>
    <submittedName>
        <fullName evidence="4">GNAT family N-acetyltransferase</fullName>
    </submittedName>
</protein>
<dbReference type="Gene3D" id="3.40.630.30">
    <property type="match status" value="1"/>
</dbReference>
<evidence type="ECO:0000256" key="2">
    <source>
        <dbReference type="ARBA" id="ARBA00023315"/>
    </source>
</evidence>
<feature type="domain" description="N-acetyltransferase" evidence="3">
    <location>
        <begin position="3"/>
        <end position="158"/>
    </location>
</feature>
<gene>
    <name evidence="4" type="ORF">I2H38_15515</name>
</gene>